<comment type="caution">
    <text evidence="2">The sequence shown here is derived from an EMBL/GenBank/DDBJ whole genome shotgun (WGS) entry which is preliminary data.</text>
</comment>
<dbReference type="Proteomes" id="UP000529946">
    <property type="component" value="Unassembled WGS sequence"/>
</dbReference>
<name>A0A7W6NPS1_9CAUL</name>
<gene>
    <name evidence="2" type="ORF">GGR12_001700</name>
</gene>
<dbReference type="RefSeq" id="WP_183203992.1">
    <property type="nucleotide sequence ID" value="NZ_BAAAER010000001.1"/>
</dbReference>
<protein>
    <recommendedName>
        <fullName evidence="4">Transporter</fullName>
    </recommendedName>
</protein>
<evidence type="ECO:0000313" key="3">
    <source>
        <dbReference type="Proteomes" id="UP000529946"/>
    </source>
</evidence>
<feature type="signal peptide" evidence="1">
    <location>
        <begin position="1"/>
        <end position="38"/>
    </location>
</feature>
<proteinExistence type="predicted"/>
<evidence type="ECO:0008006" key="4">
    <source>
        <dbReference type="Google" id="ProtNLM"/>
    </source>
</evidence>
<keyword evidence="3" id="KW-1185">Reference proteome</keyword>
<evidence type="ECO:0000256" key="1">
    <source>
        <dbReference type="SAM" id="SignalP"/>
    </source>
</evidence>
<evidence type="ECO:0000313" key="2">
    <source>
        <dbReference type="EMBL" id="MBB4082834.1"/>
    </source>
</evidence>
<accession>A0A7W6NPS1</accession>
<sequence>MASPVSHPRSTRQTGGGWRLAGVAVAAAVIAAPFAAQAQEPETGEHPPGSDADLAAKLSNPVSSMISVPIQWNYDCCIGPNDGARMTVNVQPVIPVPLNDDWNLVVRTILPIVYQQSTAPGVPRTTGISDITQSFFFTPSHTRNGVTWAVGPVFLWPVGTEELGTQKWGAGPTGLLLKQDGGSTYGVLANHIWSYAGDDDRGDVSQTFLQPFFSYTTRGATTYGLNSEATYNWETRTWSVPINATISQLYKFGQQRVQVGAGARFYLTDEVGAPTWGLRANATFLFPQ</sequence>
<organism evidence="2 3">
    <name type="scientific">Brevundimonas lenta</name>
    <dbReference type="NCBI Taxonomy" id="424796"/>
    <lineage>
        <taxon>Bacteria</taxon>
        <taxon>Pseudomonadati</taxon>
        <taxon>Pseudomonadota</taxon>
        <taxon>Alphaproteobacteria</taxon>
        <taxon>Caulobacterales</taxon>
        <taxon>Caulobacteraceae</taxon>
        <taxon>Brevundimonas</taxon>
    </lineage>
</organism>
<dbReference type="AlphaFoldDB" id="A0A7W6NPS1"/>
<feature type="chain" id="PRO_5031003897" description="Transporter" evidence="1">
    <location>
        <begin position="39"/>
        <end position="288"/>
    </location>
</feature>
<dbReference type="EMBL" id="JACIDM010000002">
    <property type="protein sequence ID" value="MBB4082834.1"/>
    <property type="molecule type" value="Genomic_DNA"/>
</dbReference>
<keyword evidence="1" id="KW-0732">Signal</keyword>
<reference evidence="2 3" key="1">
    <citation type="submission" date="2020-08" db="EMBL/GenBank/DDBJ databases">
        <title>Genomic Encyclopedia of Type Strains, Phase IV (KMG-IV): sequencing the most valuable type-strain genomes for metagenomic binning, comparative biology and taxonomic classification.</title>
        <authorList>
            <person name="Goeker M."/>
        </authorList>
    </citation>
    <scope>NUCLEOTIDE SEQUENCE [LARGE SCALE GENOMIC DNA]</scope>
    <source>
        <strain evidence="2 3">DSM 23960</strain>
    </source>
</reference>